<evidence type="ECO:0000313" key="3">
    <source>
        <dbReference type="Proteomes" id="UP001336250"/>
    </source>
</evidence>
<gene>
    <name evidence="2" type="ORF">V4F39_16175</name>
</gene>
<sequence length="122" mass="12967">MNAAVRSTLLRRSAWAALLAMLWLAFAPMVSHALAAGAAPWSEVCSADGARRAPAAPRDASQHLLEHCPFCAGQPLASALPSVQAAFMPEGRAHTKPSLRPQAPRRLPVWRHASSRGPPSFA</sequence>
<proteinExistence type="predicted"/>
<keyword evidence="3" id="KW-1185">Reference proteome</keyword>
<dbReference type="EMBL" id="JAZIBG010000031">
    <property type="protein sequence ID" value="MEF7615458.1"/>
    <property type="molecule type" value="Genomic_DNA"/>
</dbReference>
<dbReference type="AlphaFoldDB" id="A0AAW9QGF8"/>
<organism evidence="2 3">
    <name type="scientific">Aquincola agrisoli</name>
    <dbReference type="NCBI Taxonomy" id="3119538"/>
    <lineage>
        <taxon>Bacteria</taxon>
        <taxon>Pseudomonadati</taxon>
        <taxon>Pseudomonadota</taxon>
        <taxon>Betaproteobacteria</taxon>
        <taxon>Burkholderiales</taxon>
        <taxon>Sphaerotilaceae</taxon>
        <taxon>Aquincola</taxon>
    </lineage>
</organism>
<evidence type="ECO:0000256" key="1">
    <source>
        <dbReference type="SAM" id="MobiDB-lite"/>
    </source>
</evidence>
<name>A0AAW9QGF8_9BURK</name>
<evidence type="ECO:0000313" key="2">
    <source>
        <dbReference type="EMBL" id="MEF7615458.1"/>
    </source>
</evidence>
<protein>
    <submittedName>
        <fullName evidence="2">DUF2946 family protein</fullName>
    </submittedName>
</protein>
<reference evidence="2 3" key="1">
    <citation type="submission" date="2024-02" db="EMBL/GenBank/DDBJ databases">
        <title>Genome sequence of Aquincola sp. MAHUQ-54.</title>
        <authorList>
            <person name="Huq M.A."/>
        </authorList>
    </citation>
    <scope>NUCLEOTIDE SEQUENCE [LARGE SCALE GENOMIC DNA]</scope>
    <source>
        <strain evidence="2 3">MAHUQ-54</strain>
    </source>
</reference>
<comment type="caution">
    <text evidence="2">The sequence shown here is derived from an EMBL/GenBank/DDBJ whole genome shotgun (WGS) entry which is preliminary data.</text>
</comment>
<feature type="region of interest" description="Disordered" evidence="1">
    <location>
        <begin position="91"/>
        <end position="122"/>
    </location>
</feature>
<dbReference type="Pfam" id="PF11162">
    <property type="entry name" value="DUF2946"/>
    <property type="match status" value="1"/>
</dbReference>
<dbReference type="Proteomes" id="UP001336250">
    <property type="component" value="Unassembled WGS sequence"/>
</dbReference>
<dbReference type="RefSeq" id="WP_332290723.1">
    <property type="nucleotide sequence ID" value="NZ_JAZIBG010000031.1"/>
</dbReference>
<dbReference type="InterPro" id="IPR021333">
    <property type="entry name" value="DUF2946"/>
</dbReference>
<accession>A0AAW9QGF8</accession>